<feature type="transmembrane region" description="Helical" evidence="5">
    <location>
        <begin position="143"/>
        <end position="162"/>
    </location>
</feature>
<evidence type="ECO:0000256" key="4">
    <source>
        <dbReference type="ARBA" id="ARBA00023136"/>
    </source>
</evidence>
<evidence type="ECO:0000256" key="2">
    <source>
        <dbReference type="ARBA" id="ARBA00022692"/>
    </source>
</evidence>
<protein>
    <recommendedName>
        <fullName evidence="8">Sodium symporter</fullName>
    </recommendedName>
</protein>
<feature type="transmembrane region" description="Helical" evidence="5">
    <location>
        <begin position="111"/>
        <end position="131"/>
    </location>
</feature>
<evidence type="ECO:0000256" key="1">
    <source>
        <dbReference type="ARBA" id="ARBA00004141"/>
    </source>
</evidence>
<evidence type="ECO:0008006" key="8">
    <source>
        <dbReference type="Google" id="ProtNLM"/>
    </source>
</evidence>
<name>L9WRT5_9EURY</name>
<dbReference type="STRING" id="1227498.C492_19751"/>
<organism evidence="6 7">
    <name type="scientific">Natronococcus jeotgali DSM 18795</name>
    <dbReference type="NCBI Taxonomy" id="1227498"/>
    <lineage>
        <taxon>Archaea</taxon>
        <taxon>Methanobacteriati</taxon>
        <taxon>Methanobacteriota</taxon>
        <taxon>Stenosarchaea group</taxon>
        <taxon>Halobacteria</taxon>
        <taxon>Halobacteriales</taxon>
        <taxon>Natrialbaceae</taxon>
        <taxon>Natronococcus</taxon>
    </lineage>
</organism>
<dbReference type="EMBL" id="AOIA01000159">
    <property type="protein sequence ID" value="ELY52132.1"/>
    <property type="molecule type" value="Genomic_DNA"/>
</dbReference>
<feature type="transmembrane region" description="Helical" evidence="5">
    <location>
        <begin position="199"/>
        <end position="221"/>
    </location>
</feature>
<dbReference type="InterPro" id="IPR038770">
    <property type="entry name" value="Na+/solute_symporter_sf"/>
</dbReference>
<proteinExistence type="predicted"/>
<feature type="transmembrane region" description="Helical" evidence="5">
    <location>
        <begin position="78"/>
        <end position="99"/>
    </location>
</feature>
<comment type="subcellular location">
    <subcellularLocation>
        <location evidence="1">Membrane</location>
        <topology evidence="1">Multi-pass membrane protein</topology>
    </subcellularLocation>
</comment>
<reference evidence="6 7" key="1">
    <citation type="journal article" date="2014" name="PLoS Genet.">
        <title>Phylogenetically driven sequencing of extremely halophilic archaea reveals strategies for static and dynamic osmo-response.</title>
        <authorList>
            <person name="Becker E.A."/>
            <person name="Seitzer P.M."/>
            <person name="Tritt A."/>
            <person name="Larsen D."/>
            <person name="Krusor M."/>
            <person name="Yao A.I."/>
            <person name="Wu D."/>
            <person name="Madern D."/>
            <person name="Eisen J.A."/>
            <person name="Darling A.E."/>
            <person name="Facciotti M.T."/>
        </authorList>
    </citation>
    <scope>NUCLEOTIDE SEQUENCE [LARGE SCALE GENOMIC DNA]</scope>
    <source>
        <strain evidence="6 7">DSM 18795</strain>
    </source>
</reference>
<evidence type="ECO:0000313" key="7">
    <source>
        <dbReference type="Proteomes" id="UP000011531"/>
    </source>
</evidence>
<keyword evidence="3 5" id="KW-1133">Transmembrane helix</keyword>
<keyword evidence="2 5" id="KW-0812">Transmembrane</keyword>
<dbReference type="InterPro" id="IPR002657">
    <property type="entry name" value="BilAc:Na_symport/Acr3"/>
</dbReference>
<sequence length="287" mass="28515">MIGATLAGVTVPALSAPLQPLLPALVAGLIFTGFYGFSVDEATDQRVSTPVVVSLACLYLFVPVALYPLASVALSGEILLGVLVVLSAPLAAGSSIIWTRLSGGNTVLTTVVVLASMGLAPLAMPSLIALLADSAVEVSASELVVELAAIVLAGGALAYAVPGGTVSEDTLDDFSVATIGVLIYAGVGGSTLAVEATQLAAVGAVAIGSIALSAAVAYGLYARGMRSDDCITVLFSSSMKNMSVSVMVGAVVGGGTVVASITAFYVVQQVVSSSLVRHLEGSVPGRS</sequence>
<evidence type="ECO:0000256" key="3">
    <source>
        <dbReference type="ARBA" id="ARBA00022989"/>
    </source>
</evidence>
<dbReference type="Proteomes" id="UP000011531">
    <property type="component" value="Unassembled WGS sequence"/>
</dbReference>
<dbReference type="AlphaFoldDB" id="L9WRT5"/>
<keyword evidence="7" id="KW-1185">Reference proteome</keyword>
<comment type="caution">
    <text evidence="6">The sequence shown here is derived from an EMBL/GenBank/DDBJ whole genome shotgun (WGS) entry which is preliminary data.</text>
</comment>
<dbReference type="GO" id="GO:0016020">
    <property type="term" value="C:membrane"/>
    <property type="evidence" value="ECO:0007669"/>
    <property type="project" value="UniProtKB-SubCell"/>
</dbReference>
<feature type="transmembrane region" description="Helical" evidence="5">
    <location>
        <begin position="51"/>
        <end position="72"/>
    </location>
</feature>
<gene>
    <name evidence="6" type="ORF">C492_19751</name>
</gene>
<feature type="transmembrane region" description="Helical" evidence="5">
    <location>
        <begin position="20"/>
        <end position="39"/>
    </location>
</feature>
<keyword evidence="4 5" id="KW-0472">Membrane</keyword>
<feature type="transmembrane region" description="Helical" evidence="5">
    <location>
        <begin position="242"/>
        <end position="267"/>
    </location>
</feature>
<feature type="transmembrane region" description="Helical" evidence="5">
    <location>
        <begin position="174"/>
        <end position="193"/>
    </location>
</feature>
<dbReference type="Pfam" id="PF01758">
    <property type="entry name" value="SBF"/>
    <property type="match status" value="1"/>
</dbReference>
<dbReference type="Gene3D" id="1.20.1530.20">
    <property type="match status" value="1"/>
</dbReference>
<evidence type="ECO:0000256" key="5">
    <source>
        <dbReference type="SAM" id="Phobius"/>
    </source>
</evidence>
<evidence type="ECO:0000313" key="6">
    <source>
        <dbReference type="EMBL" id="ELY52132.1"/>
    </source>
</evidence>
<accession>L9WRT5</accession>